<dbReference type="InterPro" id="IPR000182">
    <property type="entry name" value="GNAT_dom"/>
</dbReference>
<dbReference type="Proteomes" id="UP000739180">
    <property type="component" value="Unassembled WGS sequence"/>
</dbReference>
<comment type="caution">
    <text evidence="2">The sequence shown here is derived from an EMBL/GenBank/DDBJ whole genome shotgun (WGS) entry which is preliminary data.</text>
</comment>
<dbReference type="PANTHER" id="PTHR43792:SF1">
    <property type="entry name" value="N-ACETYLTRANSFERASE DOMAIN-CONTAINING PROTEIN"/>
    <property type="match status" value="1"/>
</dbReference>
<gene>
    <name evidence="2" type="ORF">FGS76_13050</name>
</gene>
<dbReference type="SUPFAM" id="SSF55729">
    <property type="entry name" value="Acyl-CoA N-acyltransferases (Nat)"/>
    <property type="match status" value="1"/>
</dbReference>
<evidence type="ECO:0000313" key="3">
    <source>
        <dbReference type="Proteomes" id="UP000739180"/>
    </source>
</evidence>
<name>A0ABY2XKD8_9GAMM</name>
<keyword evidence="3" id="KW-1185">Reference proteome</keyword>
<dbReference type="InterPro" id="IPR016181">
    <property type="entry name" value="Acyl_CoA_acyltransferase"/>
</dbReference>
<proteinExistence type="predicted"/>
<dbReference type="Pfam" id="PF13302">
    <property type="entry name" value="Acetyltransf_3"/>
    <property type="match status" value="1"/>
</dbReference>
<dbReference type="PROSITE" id="PS51186">
    <property type="entry name" value="GNAT"/>
    <property type="match status" value="1"/>
</dbReference>
<dbReference type="InterPro" id="IPR051531">
    <property type="entry name" value="N-acetyltransferase"/>
</dbReference>
<organism evidence="2 3">
    <name type="scientific">Alloalcanivorax gelatiniphagus</name>
    <dbReference type="NCBI Taxonomy" id="1194167"/>
    <lineage>
        <taxon>Bacteria</taxon>
        <taxon>Pseudomonadati</taxon>
        <taxon>Pseudomonadota</taxon>
        <taxon>Gammaproteobacteria</taxon>
        <taxon>Oceanospirillales</taxon>
        <taxon>Alcanivoracaceae</taxon>
        <taxon>Alloalcanivorax</taxon>
    </lineage>
</organism>
<reference evidence="2 3" key="1">
    <citation type="submission" date="2019-05" db="EMBL/GenBank/DDBJ databases">
        <title>Genome of Alcanivorax gelatiniphagus, an oil degrading marine bacteria.</title>
        <authorList>
            <person name="Kwon K.K."/>
        </authorList>
    </citation>
    <scope>NUCLEOTIDE SEQUENCE [LARGE SCALE GENOMIC DNA]</scope>
    <source>
        <strain evidence="2 3">MEBiC 08158</strain>
    </source>
</reference>
<protein>
    <submittedName>
        <fullName evidence="2">GNAT family N-acetyltransferase</fullName>
    </submittedName>
</protein>
<dbReference type="Gene3D" id="3.40.630.30">
    <property type="match status" value="1"/>
</dbReference>
<evidence type="ECO:0000313" key="2">
    <source>
        <dbReference type="EMBL" id="TMW11948.1"/>
    </source>
</evidence>
<dbReference type="EMBL" id="VCQT01000038">
    <property type="protein sequence ID" value="TMW11948.1"/>
    <property type="molecule type" value="Genomic_DNA"/>
</dbReference>
<feature type="domain" description="N-acetyltransferase" evidence="1">
    <location>
        <begin position="9"/>
        <end position="177"/>
    </location>
</feature>
<dbReference type="PANTHER" id="PTHR43792">
    <property type="entry name" value="GNAT FAMILY, PUTATIVE (AFU_ORTHOLOGUE AFUA_3G00765)-RELATED-RELATED"/>
    <property type="match status" value="1"/>
</dbReference>
<accession>A0ABY2XKD8</accession>
<dbReference type="RefSeq" id="WP_138773093.1">
    <property type="nucleotide sequence ID" value="NZ_JBHSSX010000003.1"/>
</dbReference>
<evidence type="ECO:0000259" key="1">
    <source>
        <dbReference type="PROSITE" id="PS51186"/>
    </source>
</evidence>
<sequence>MKAIETDRLLLRNFAAEDAAGLFEYLHEPRVSCFFSQRLEDMAAALKDVRKRSSSDDYVAVCLKDTGQLIGDLFAHAGDEPDTFSVGWNFNARFGGAGLATEAAQTLFQYLFAAKSTRRLFAYVEDDNVASQRLCEKLGMRHEGTFKEFVSFENDSDGRPVFVDTRQYAILLKEWVGYRK</sequence>